<keyword evidence="1" id="KW-1015">Disulfide bond</keyword>
<name>A0A3Q1F6D0_9TELE</name>
<sequence length="172" mass="18566">LTSLLVTLHDDLAVTGCSDSDGEDMYALDREVVWYADFKKGEGVRPQPDFIDPIDYPGAYQQAVANQQICKQNLNTIREAEKDLPLENGEPGPNVSCLCVQMFPVSVSRCFISLYPDVLSLFPDVSCLCIQMFHVSVSPYPDVETTQPGVGPAAFCGVGLTIGLLGVAAGTF</sequence>
<reference evidence="4" key="2">
    <citation type="submission" date="2025-09" db="UniProtKB">
        <authorList>
            <consortium name="Ensembl"/>
        </authorList>
    </citation>
    <scope>IDENTIFICATION</scope>
</reference>
<dbReference type="InterPro" id="IPR011162">
    <property type="entry name" value="MHC_I/II-like_Ag-recog"/>
</dbReference>
<dbReference type="Pfam" id="PF00993">
    <property type="entry name" value="MHC_II_alpha"/>
    <property type="match status" value="1"/>
</dbReference>
<evidence type="ECO:0000313" key="5">
    <source>
        <dbReference type="Proteomes" id="UP000257200"/>
    </source>
</evidence>
<dbReference type="Proteomes" id="UP000257200">
    <property type="component" value="Unplaced"/>
</dbReference>
<reference evidence="4" key="1">
    <citation type="submission" date="2025-08" db="UniProtKB">
        <authorList>
            <consortium name="Ensembl"/>
        </authorList>
    </citation>
    <scope>IDENTIFICATION</scope>
</reference>
<dbReference type="AlphaFoldDB" id="A0A3Q1F6D0"/>
<feature type="domain" description="MHC class II alpha chain N-terminal" evidence="3">
    <location>
        <begin position="9"/>
        <end position="88"/>
    </location>
</feature>
<dbReference type="Gene3D" id="3.10.320.10">
    <property type="entry name" value="Class II Histocompatibility Antigen, M Beta Chain, Chain B, domain 1"/>
    <property type="match status" value="1"/>
</dbReference>
<evidence type="ECO:0000256" key="2">
    <source>
        <dbReference type="ARBA" id="ARBA00023180"/>
    </source>
</evidence>
<dbReference type="STRING" id="80966.ENSAPOP00000011492"/>
<dbReference type="InterPro" id="IPR001003">
    <property type="entry name" value="MHC_II_a_N"/>
</dbReference>
<dbReference type="InParanoid" id="A0A3Q1F6D0"/>
<dbReference type="GeneTree" id="ENSGT00940000180843"/>
<dbReference type="InterPro" id="IPR014745">
    <property type="entry name" value="MHC_II_a/b_N"/>
</dbReference>
<keyword evidence="2" id="KW-0325">Glycoprotein</keyword>
<proteinExistence type="predicted"/>
<accession>A0A3Q1F6D0</accession>
<dbReference type="GO" id="GO:0042613">
    <property type="term" value="C:MHC class II protein complex"/>
    <property type="evidence" value="ECO:0007669"/>
    <property type="project" value="InterPro"/>
</dbReference>
<dbReference type="SMART" id="SM00920">
    <property type="entry name" value="MHC_II_alpha"/>
    <property type="match status" value="1"/>
</dbReference>
<keyword evidence="5" id="KW-1185">Reference proteome</keyword>
<dbReference type="GO" id="GO:0019882">
    <property type="term" value="P:antigen processing and presentation"/>
    <property type="evidence" value="ECO:0007669"/>
    <property type="project" value="InterPro"/>
</dbReference>
<protein>
    <recommendedName>
        <fullName evidence="3">MHC class II alpha chain N-terminal domain-containing protein</fullName>
    </recommendedName>
</protein>
<dbReference type="GO" id="GO:0006955">
    <property type="term" value="P:immune response"/>
    <property type="evidence" value="ECO:0007669"/>
    <property type="project" value="InterPro"/>
</dbReference>
<evidence type="ECO:0000259" key="3">
    <source>
        <dbReference type="SMART" id="SM00920"/>
    </source>
</evidence>
<dbReference type="SUPFAM" id="SSF54452">
    <property type="entry name" value="MHC antigen-recognition domain"/>
    <property type="match status" value="1"/>
</dbReference>
<evidence type="ECO:0000256" key="1">
    <source>
        <dbReference type="ARBA" id="ARBA00023157"/>
    </source>
</evidence>
<dbReference type="Ensembl" id="ENSAPOT00000019087.1">
    <property type="protein sequence ID" value="ENSAPOP00000011492.1"/>
    <property type="gene ID" value="ENSAPOG00000014056.1"/>
</dbReference>
<organism evidence="4 5">
    <name type="scientific">Acanthochromis polyacanthus</name>
    <name type="common">spiny chromis</name>
    <dbReference type="NCBI Taxonomy" id="80966"/>
    <lineage>
        <taxon>Eukaryota</taxon>
        <taxon>Metazoa</taxon>
        <taxon>Chordata</taxon>
        <taxon>Craniata</taxon>
        <taxon>Vertebrata</taxon>
        <taxon>Euteleostomi</taxon>
        <taxon>Actinopterygii</taxon>
        <taxon>Neopterygii</taxon>
        <taxon>Teleostei</taxon>
        <taxon>Neoteleostei</taxon>
        <taxon>Acanthomorphata</taxon>
        <taxon>Ovalentaria</taxon>
        <taxon>Pomacentridae</taxon>
        <taxon>Acanthochromis</taxon>
    </lineage>
</organism>
<evidence type="ECO:0000313" key="4">
    <source>
        <dbReference type="Ensembl" id="ENSAPOP00000011492.1"/>
    </source>
</evidence>